<organism evidence="1 2">
    <name type="scientific">Naganishia onofrii</name>
    <dbReference type="NCBI Taxonomy" id="1851511"/>
    <lineage>
        <taxon>Eukaryota</taxon>
        <taxon>Fungi</taxon>
        <taxon>Dikarya</taxon>
        <taxon>Basidiomycota</taxon>
        <taxon>Agaricomycotina</taxon>
        <taxon>Tremellomycetes</taxon>
        <taxon>Filobasidiales</taxon>
        <taxon>Filobasidiaceae</taxon>
        <taxon>Naganishia</taxon>
    </lineage>
</organism>
<reference evidence="1" key="1">
    <citation type="submission" date="2023-04" db="EMBL/GenBank/DDBJ databases">
        <title>Draft Genome sequencing of Naganishia species isolated from polar environments using Oxford Nanopore Technology.</title>
        <authorList>
            <person name="Leo P."/>
            <person name="Venkateswaran K."/>
        </authorList>
    </citation>
    <scope>NUCLEOTIDE SEQUENCE</scope>
    <source>
        <strain evidence="1">DBVPG 5303</strain>
    </source>
</reference>
<accession>A0ACC2X940</accession>
<comment type="caution">
    <text evidence="1">The sequence shown here is derived from an EMBL/GenBank/DDBJ whole genome shotgun (WGS) entry which is preliminary data.</text>
</comment>
<dbReference type="EMBL" id="JASBWV010000020">
    <property type="protein sequence ID" value="KAJ9120548.1"/>
    <property type="molecule type" value="Genomic_DNA"/>
</dbReference>
<keyword evidence="2" id="KW-1185">Reference proteome</keyword>
<name>A0ACC2X940_9TREE</name>
<evidence type="ECO:0000313" key="1">
    <source>
        <dbReference type="EMBL" id="KAJ9120548.1"/>
    </source>
</evidence>
<proteinExistence type="predicted"/>
<protein>
    <submittedName>
        <fullName evidence="1">Uncharacterized protein</fullName>
    </submittedName>
</protein>
<gene>
    <name evidence="1" type="ORF">QFC24_005224</name>
</gene>
<sequence length="576" mass="62534">MSATLPALPHLPIVHHATTPDQQSEEQETKKDLSLEEDLPTSPLHKDSGSSIDLLEPGTGAVVLPWRVKVPAMLCVIFFTLGSNYTQSSLSPLKSTIKKQVPGVTNAKYGVIASSDQLINGILPIFSGIIIDYYGPSFGLLASSSFILLGAIVRAIGGQRSSFPIILGGQILFGIGSTTIETAQSKLYTHWYRGTAKGGRGWIGFIYGLDIAMGRVFNLSGNLSAIPITNSTGKWYWAFWVGAILCAVTLAINIVYVFVERSLPKEARIVTGLQVARRSRRHALAAEKEKRDSSSESSDIVADFQPLTPFSKDHFKFIAISIKAIPAAFCEFPTRNLINLHRFIVVSQLLQAGVVGAYSSNLSEAIEITRGTTKLTAGYTSAIGQIIPIVMTPVVGLCFDLFGRRMWVVSATAALWVLVFSLLAYSEVHPLVPVILGSLALSSNAIPFIASIPLLVPSQACIGTAFGIWKAFNSAGSTIVDIAVGAIQDKTPTGKNQYNNMFYFMIALKAIDIFYGFGYDFVDRRYFGSVLRLNEARRVAKEADETEVDRQQGLRPPRKAWTLFGLVVAVALITTS</sequence>
<dbReference type="Proteomes" id="UP001234202">
    <property type="component" value="Unassembled WGS sequence"/>
</dbReference>
<evidence type="ECO:0000313" key="2">
    <source>
        <dbReference type="Proteomes" id="UP001234202"/>
    </source>
</evidence>